<comment type="function">
    <text evidence="9">Catalyzes the removal of elemental sulfur from cysteine to produce alanine. It supplies the inorganic sulfur for iron-sulfur (Fe-S) clusters. Plays a role in both tRNA-processing and mitochondrial metabolism. Involved in the 2-thio-modification of both 5-carboxymethylaminomethyl-2-thiouridine in mitochondrial tRNAs and 5-methoxycarbonylmethyl-2-thiouridine (mcm5s2U) in cytoplasmic tRNAs.</text>
</comment>
<dbReference type="Gene3D" id="3.90.1150.10">
    <property type="entry name" value="Aspartate Aminotransferase, domain 1"/>
    <property type="match status" value="1"/>
</dbReference>
<evidence type="ECO:0000256" key="4">
    <source>
        <dbReference type="ARBA" id="ARBA00022679"/>
    </source>
</evidence>
<dbReference type="InterPro" id="IPR015424">
    <property type="entry name" value="PyrdxlP-dep_Trfase"/>
</dbReference>
<evidence type="ECO:0000256" key="1">
    <source>
        <dbReference type="ARBA" id="ARBA00001933"/>
    </source>
</evidence>
<dbReference type="PROSITE" id="PS00595">
    <property type="entry name" value="AA_TRANSFER_CLASS_5"/>
    <property type="match status" value="1"/>
</dbReference>
<keyword evidence="8" id="KW-0411">Iron-sulfur</keyword>
<evidence type="ECO:0000259" key="13">
    <source>
        <dbReference type="Pfam" id="PF00266"/>
    </source>
</evidence>
<gene>
    <name evidence="14" type="ORF">F503_05307</name>
</gene>
<dbReference type="NCBIfam" id="TIGR02006">
    <property type="entry name" value="IscS"/>
    <property type="match status" value="1"/>
</dbReference>
<feature type="domain" description="Aminotransferase class V" evidence="13">
    <location>
        <begin position="138"/>
        <end position="502"/>
    </location>
</feature>
<dbReference type="InterPro" id="IPR015421">
    <property type="entry name" value="PyrdxlP-dep_Trfase_major"/>
</dbReference>
<dbReference type="eggNOG" id="KOG1549">
    <property type="taxonomic scope" value="Eukaryota"/>
</dbReference>
<dbReference type="EC" id="2.8.1.7" evidence="3"/>
<dbReference type="EMBL" id="KE148146">
    <property type="protein sequence ID" value="EPE10212.1"/>
    <property type="molecule type" value="Genomic_DNA"/>
</dbReference>
<organism evidence="14 15">
    <name type="scientific">Ophiostoma piceae (strain UAMH 11346)</name>
    <name type="common">Sap stain fungus</name>
    <dbReference type="NCBI Taxonomy" id="1262450"/>
    <lineage>
        <taxon>Eukaryota</taxon>
        <taxon>Fungi</taxon>
        <taxon>Dikarya</taxon>
        <taxon>Ascomycota</taxon>
        <taxon>Pezizomycotina</taxon>
        <taxon>Sordariomycetes</taxon>
        <taxon>Sordariomycetidae</taxon>
        <taxon>Ophiostomatales</taxon>
        <taxon>Ophiostomataceae</taxon>
        <taxon>Ophiostoma</taxon>
    </lineage>
</organism>
<comment type="similarity">
    <text evidence="2">Belongs to the class-V pyridoxal-phosphate-dependent aminotransferase family. NifS/IscS subfamily.</text>
</comment>
<proteinExistence type="inferred from homology"/>
<dbReference type="GO" id="GO:0031071">
    <property type="term" value="F:cysteine desulfurase activity"/>
    <property type="evidence" value="ECO:0007669"/>
    <property type="project" value="UniProtKB-EC"/>
</dbReference>
<dbReference type="HOGENOM" id="CLU_003433_0_2_1"/>
<evidence type="ECO:0000313" key="14">
    <source>
        <dbReference type="EMBL" id="EPE10212.1"/>
    </source>
</evidence>
<dbReference type="SUPFAM" id="SSF53383">
    <property type="entry name" value="PLP-dependent transferases"/>
    <property type="match status" value="1"/>
</dbReference>
<dbReference type="Proteomes" id="UP000016923">
    <property type="component" value="Unassembled WGS sequence"/>
</dbReference>
<evidence type="ECO:0000256" key="9">
    <source>
        <dbReference type="ARBA" id="ARBA00045623"/>
    </source>
</evidence>
<dbReference type="Gene3D" id="3.40.640.10">
    <property type="entry name" value="Type I PLP-dependent aspartate aminotransferase-like (Major domain)"/>
    <property type="match status" value="1"/>
</dbReference>
<dbReference type="Pfam" id="PF00266">
    <property type="entry name" value="Aminotran_5"/>
    <property type="match status" value="1"/>
</dbReference>
<accession>S3CBF2</accession>
<name>S3CBF2_OPHP1</name>
<evidence type="ECO:0000256" key="8">
    <source>
        <dbReference type="ARBA" id="ARBA00023014"/>
    </source>
</evidence>
<dbReference type="STRING" id="1262450.S3CBF2"/>
<dbReference type="InterPro" id="IPR020578">
    <property type="entry name" value="Aminotrans_V_PyrdxlP_BS"/>
</dbReference>
<sequence length="537" mass="58449">MASISRNALLLRQASRLASQPSAPAAALRRLHSGRTTRIAAPAASASTPSSSTSSASPPSASPPHAAWQRSQRRTYVSESKRDNAQVADPPKIETAIHLDKKDFEHALSDSQGASVSVSPMADVLKQATILDEGQRPIYLDMQATTPVDPRVLDAMLPYYVGIYGNPHSRTHSYGWESEQAVETAREHVARLIGADPKEIIFTSGATESNNMSIKGVARFFGRSGKKKHIITTQTEHKCVLDSCRHLQDEGFEITYLPVLSSGLIDMAALEAAIRPDTALVSIMAVNNEIGVIQPLAEIGKLCRKNKVFFHSDGAQAVGKIPLDVNAMNIDLMSISSHKIYGPMGIGACYVRRRPRVRLDPIISGGGQERGLRSGTLAPALVVGFGEACRLAYQELPYDTKRIKFLSDRLLNGLLSMEHTAQNGDRGHFYPGCVNVSFAYVEGESLLMALKDIALSSGSACTSASLEPSYVLRALGNSDESAHSSIRFGIGRFTTEEEIDYVLQAVKERVNFLRELSPLWELVQDGIDLDTIQWTPH</sequence>
<dbReference type="AlphaFoldDB" id="S3CBF2"/>
<dbReference type="GO" id="GO:0051536">
    <property type="term" value="F:iron-sulfur cluster binding"/>
    <property type="evidence" value="ECO:0007669"/>
    <property type="project" value="UniProtKB-KW"/>
</dbReference>
<feature type="compositionally biased region" description="Low complexity" evidence="12">
    <location>
        <begin position="16"/>
        <end position="28"/>
    </location>
</feature>
<dbReference type="HAMAP" id="MF_00331">
    <property type="entry name" value="Cys_desulf_IscS"/>
    <property type="match status" value="1"/>
</dbReference>
<keyword evidence="4" id="KW-0808">Transferase</keyword>
<dbReference type="GO" id="GO:1990221">
    <property type="term" value="C:L-cysteine desulfurase complex"/>
    <property type="evidence" value="ECO:0007669"/>
    <property type="project" value="EnsemblFungi"/>
</dbReference>
<dbReference type="GO" id="GO:0030170">
    <property type="term" value="F:pyridoxal phosphate binding"/>
    <property type="evidence" value="ECO:0007669"/>
    <property type="project" value="InterPro"/>
</dbReference>
<keyword evidence="15" id="KW-1185">Reference proteome</keyword>
<dbReference type="FunFam" id="3.90.1150.10:FF:000002">
    <property type="entry name" value="Cysteine desulfurase IscS"/>
    <property type="match status" value="1"/>
</dbReference>
<keyword evidence="6" id="KW-0663">Pyridoxal phosphate</keyword>
<comment type="catalytic activity">
    <reaction evidence="10">
        <text>(sulfur carrier)-H + L-cysteine = (sulfur carrier)-SH + L-alanine</text>
        <dbReference type="Rhea" id="RHEA:43892"/>
        <dbReference type="Rhea" id="RHEA-COMP:14737"/>
        <dbReference type="Rhea" id="RHEA-COMP:14739"/>
        <dbReference type="ChEBI" id="CHEBI:29917"/>
        <dbReference type="ChEBI" id="CHEBI:35235"/>
        <dbReference type="ChEBI" id="CHEBI:57972"/>
        <dbReference type="ChEBI" id="CHEBI:64428"/>
        <dbReference type="EC" id="2.8.1.7"/>
    </reaction>
</comment>
<evidence type="ECO:0000256" key="12">
    <source>
        <dbReference type="SAM" id="MobiDB-lite"/>
    </source>
</evidence>
<dbReference type="GO" id="GO:0044571">
    <property type="term" value="P:[2Fe-2S] cluster assembly"/>
    <property type="evidence" value="ECO:0007669"/>
    <property type="project" value="InterPro"/>
</dbReference>
<dbReference type="PANTHER" id="PTHR11601:SF34">
    <property type="entry name" value="CYSTEINE DESULFURASE"/>
    <property type="match status" value="1"/>
</dbReference>
<dbReference type="OMA" id="KGLYWAR"/>
<dbReference type="GO" id="GO:0002143">
    <property type="term" value="P:tRNA wobble position uridine thiolation"/>
    <property type="evidence" value="ECO:0007669"/>
    <property type="project" value="EnsemblFungi"/>
</dbReference>
<keyword evidence="7" id="KW-0408">Iron</keyword>
<dbReference type="InterPro" id="IPR000192">
    <property type="entry name" value="Aminotrans_V_dom"/>
</dbReference>
<keyword evidence="5" id="KW-0479">Metal-binding</keyword>
<evidence type="ECO:0000256" key="10">
    <source>
        <dbReference type="ARBA" id="ARBA00050776"/>
    </source>
</evidence>
<evidence type="ECO:0000256" key="7">
    <source>
        <dbReference type="ARBA" id="ARBA00023004"/>
    </source>
</evidence>
<evidence type="ECO:0000256" key="3">
    <source>
        <dbReference type="ARBA" id="ARBA00012239"/>
    </source>
</evidence>
<dbReference type="PANTHER" id="PTHR11601">
    <property type="entry name" value="CYSTEINE DESULFURYLASE FAMILY MEMBER"/>
    <property type="match status" value="1"/>
</dbReference>
<protein>
    <recommendedName>
        <fullName evidence="3">cysteine desulfurase</fullName>
        <ecNumber evidence="3">2.8.1.7</ecNumber>
    </recommendedName>
</protein>
<evidence type="ECO:0000313" key="15">
    <source>
        <dbReference type="Proteomes" id="UP000016923"/>
    </source>
</evidence>
<dbReference type="GO" id="GO:0006879">
    <property type="term" value="P:intracellular iron ion homeostasis"/>
    <property type="evidence" value="ECO:0007669"/>
    <property type="project" value="EnsemblFungi"/>
</dbReference>
<evidence type="ECO:0000256" key="2">
    <source>
        <dbReference type="ARBA" id="ARBA00006490"/>
    </source>
</evidence>
<comment type="cofactor">
    <cofactor evidence="1 11">
        <name>pyridoxal 5'-phosphate</name>
        <dbReference type="ChEBI" id="CHEBI:597326"/>
    </cofactor>
</comment>
<evidence type="ECO:0000256" key="11">
    <source>
        <dbReference type="RuleBase" id="RU004504"/>
    </source>
</evidence>
<feature type="region of interest" description="Disordered" evidence="12">
    <location>
        <begin position="16"/>
        <end position="92"/>
    </location>
</feature>
<dbReference type="OrthoDB" id="10250117at2759"/>
<dbReference type="NCBIfam" id="NF010611">
    <property type="entry name" value="PRK14012.1"/>
    <property type="match status" value="1"/>
</dbReference>
<dbReference type="GO" id="GO:0070903">
    <property type="term" value="P:mitochondrial tRNA thio-modification"/>
    <property type="evidence" value="ECO:0007669"/>
    <property type="project" value="EnsemblFungi"/>
</dbReference>
<evidence type="ECO:0000256" key="5">
    <source>
        <dbReference type="ARBA" id="ARBA00022723"/>
    </source>
</evidence>
<reference evidence="14 15" key="1">
    <citation type="journal article" date="2013" name="BMC Genomics">
        <title>The genome and transcriptome of the pine saprophyte Ophiostoma piceae, and a comparison with the bark beetle-associated pine pathogen Grosmannia clavigera.</title>
        <authorList>
            <person name="Haridas S."/>
            <person name="Wang Y."/>
            <person name="Lim L."/>
            <person name="Massoumi Alamouti S."/>
            <person name="Jackman S."/>
            <person name="Docking R."/>
            <person name="Robertson G."/>
            <person name="Birol I."/>
            <person name="Bohlmann J."/>
            <person name="Breuil C."/>
        </authorList>
    </citation>
    <scope>NUCLEOTIDE SEQUENCE [LARGE SCALE GENOMIC DNA]</scope>
    <source>
        <strain evidence="14 15">UAMH 11346</strain>
    </source>
</reference>
<dbReference type="InterPro" id="IPR015422">
    <property type="entry name" value="PyrdxlP-dep_Trfase_small"/>
</dbReference>
<dbReference type="GO" id="GO:0005634">
    <property type="term" value="C:nucleus"/>
    <property type="evidence" value="ECO:0007669"/>
    <property type="project" value="EnsemblFungi"/>
</dbReference>
<dbReference type="FunFam" id="3.40.640.10:FF:000003">
    <property type="entry name" value="Cysteine desulfurase IscS"/>
    <property type="match status" value="1"/>
</dbReference>
<evidence type="ECO:0000256" key="6">
    <source>
        <dbReference type="ARBA" id="ARBA00022898"/>
    </source>
</evidence>
<dbReference type="VEuPathDB" id="FungiDB:F503_05307"/>
<feature type="compositionally biased region" description="Low complexity" evidence="12">
    <location>
        <begin position="40"/>
        <end position="67"/>
    </location>
</feature>
<dbReference type="GO" id="GO:0005739">
    <property type="term" value="C:mitochondrion"/>
    <property type="evidence" value="ECO:0007669"/>
    <property type="project" value="EnsemblFungi"/>
</dbReference>
<dbReference type="GO" id="GO:0046872">
    <property type="term" value="F:metal ion binding"/>
    <property type="evidence" value="ECO:0007669"/>
    <property type="project" value="UniProtKB-KW"/>
</dbReference>
<dbReference type="InterPro" id="IPR010240">
    <property type="entry name" value="Cys_deSase_IscS"/>
</dbReference>